<dbReference type="InterPro" id="IPR012677">
    <property type="entry name" value="Nucleotide-bd_a/b_plait_sf"/>
</dbReference>
<dbReference type="SMART" id="SM00360">
    <property type="entry name" value="RRM"/>
    <property type="match status" value="3"/>
</dbReference>
<keyword evidence="13" id="KW-1185">Reference proteome</keyword>
<dbReference type="InterPro" id="IPR035979">
    <property type="entry name" value="RBD_domain_sf"/>
</dbReference>
<evidence type="ECO:0000256" key="8">
    <source>
        <dbReference type="ARBA" id="ARBA00022990"/>
    </source>
</evidence>
<protein>
    <recommendedName>
        <fullName evidence="11">RRM domain-containing protein</fullName>
    </recommendedName>
</protein>
<keyword evidence="8" id="KW-0007">Acetylation</keyword>
<evidence type="ECO:0000313" key="12">
    <source>
        <dbReference type="EMBL" id="KAF2904797.1"/>
    </source>
</evidence>
<dbReference type="FunFam" id="3.30.70.330:FF:000131">
    <property type="entry name" value="Heterogeneous nuclear ribonucleoprotein h3 isoform"/>
    <property type="match status" value="1"/>
</dbReference>
<name>A0A8K0GKB6_IGNLU</name>
<gene>
    <name evidence="12" type="ORF">ILUMI_01362</name>
</gene>
<keyword evidence="5" id="KW-0677">Repeat</keyword>
<dbReference type="Pfam" id="PF00076">
    <property type="entry name" value="RRM_1"/>
    <property type="match status" value="3"/>
</dbReference>
<dbReference type="AlphaFoldDB" id="A0A8K0GKB6"/>
<evidence type="ECO:0000256" key="5">
    <source>
        <dbReference type="ARBA" id="ARBA00022737"/>
    </source>
</evidence>
<evidence type="ECO:0000259" key="11">
    <source>
        <dbReference type="PROSITE" id="PS50102"/>
    </source>
</evidence>
<dbReference type="FunFam" id="3.30.70.330:FF:000031">
    <property type="entry name" value="Heterogeneous nuclear ribonucleoprotein h3 isoform"/>
    <property type="match status" value="1"/>
</dbReference>
<comment type="subcellular location">
    <subcellularLocation>
        <location evidence="1">Nucleus</location>
    </subcellularLocation>
</comment>
<proteinExistence type="predicted"/>
<evidence type="ECO:0000256" key="2">
    <source>
        <dbReference type="ARBA" id="ARBA00022499"/>
    </source>
</evidence>
<keyword evidence="4" id="KW-0507">mRNA processing</keyword>
<feature type="domain" description="RRM" evidence="11">
    <location>
        <begin position="302"/>
        <end position="377"/>
    </location>
</feature>
<evidence type="ECO:0000313" key="13">
    <source>
        <dbReference type="Proteomes" id="UP000801492"/>
    </source>
</evidence>
<feature type="domain" description="RRM" evidence="11">
    <location>
        <begin position="11"/>
        <end position="93"/>
    </location>
</feature>
<evidence type="ECO:0000256" key="7">
    <source>
        <dbReference type="ARBA" id="ARBA00022884"/>
    </source>
</evidence>
<dbReference type="PROSITE" id="PS50102">
    <property type="entry name" value="RRM"/>
    <property type="match status" value="3"/>
</dbReference>
<keyword evidence="2" id="KW-1017">Isopeptide bond</keyword>
<dbReference type="GO" id="GO:0003723">
    <property type="term" value="F:RNA binding"/>
    <property type="evidence" value="ECO:0007669"/>
    <property type="project" value="UniProtKB-UniRule"/>
</dbReference>
<feature type="domain" description="RRM" evidence="11">
    <location>
        <begin position="110"/>
        <end position="187"/>
    </location>
</feature>
<dbReference type="CDD" id="cd12503">
    <property type="entry name" value="RRM1_hnRNPH_GRSF1_like"/>
    <property type="match status" value="1"/>
</dbReference>
<evidence type="ECO:0000256" key="10">
    <source>
        <dbReference type="PROSITE-ProRule" id="PRU00176"/>
    </source>
</evidence>
<evidence type="ECO:0000256" key="1">
    <source>
        <dbReference type="ARBA" id="ARBA00004123"/>
    </source>
</evidence>
<evidence type="ECO:0000256" key="4">
    <source>
        <dbReference type="ARBA" id="ARBA00022664"/>
    </source>
</evidence>
<dbReference type="GO" id="GO:0005634">
    <property type="term" value="C:nucleus"/>
    <property type="evidence" value="ECO:0007669"/>
    <property type="project" value="UniProtKB-SubCell"/>
</dbReference>
<dbReference type="EMBL" id="VTPC01000674">
    <property type="protein sequence ID" value="KAF2904797.1"/>
    <property type="molecule type" value="Genomic_DNA"/>
</dbReference>
<accession>A0A8K0GKB6</accession>
<organism evidence="12 13">
    <name type="scientific">Ignelater luminosus</name>
    <name type="common">Cucubano</name>
    <name type="synonym">Pyrophorus luminosus</name>
    <dbReference type="NCBI Taxonomy" id="2038154"/>
    <lineage>
        <taxon>Eukaryota</taxon>
        <taxon>Metazoa</taxon>
        <taxon>Ecdysozoa</taxon>
        <taxon>Arthropoda</taxon>
        <taxon>Hexapoda</taxon>
        <taxon>Insecta</taxon>
        <taxon>Pterygota</taxon>
        <taxon>Neoptera</taxon>
        <taxon>Endopterygota</taxon>
        <taxon>Coleoptera</taxon>
        <taxon>Polyphaga</taxon>
        <taxon>Elateriformia</taxon>
        <taxon>Elateroidea</taxon>
        <taxon>Elateridae</taxon>
        <taxon>Agrypninae</taxon>
        <taxon>Pyrophorini</taxon>
        <taxon>Ignelater</taxon>
    </lineage>
</organism>
<dbReference type="Proteomes" id="UP000801492">
    <property type="component" value="Unassembled WGS sequence"/>
</dbReference>
<dbReference type="Gene3D" id="3.30.70.330">
    <property type="match status" value="3"/>
</dbReference>
<keyword evidence="3" id="KW-0597">Phosphoprotein</keyword>
<dbReference type="InterPro" id="IPR000504">
    <property type="entry name" value="RRM_dom"/>
</dbReference>
<comment type="caution">
    <text evidence="12">The sequence shown here is derived from an EMBL/GenBank/DDBJ whole genome shotgun (WGS) entry which is preliminary data.</text>
</comment>
<dbReference type="InterPro" id="IPR050666">
    <property type="entry name" value="ESRP"/>
</dbReference>
<dbReference type="PANTHER" id="PTHR13976">
    <property type="entry name" value="HETEROGENEOUS NUCLEAR RIBONUCLEOPROTEIN-RELATED"/>
    <property type="match status" value="1"/>
</dbReference>
<sequence>MSGAGDQEEDCIVKLRGLPWSATTDDVIKFFKDCTILGGKAGVHMTTSREGRPSGEAFVEFQSAEDVHRAIKRDRDHMGNRYIEVFKVNRAEMDWVIKRCAPMNGSDEDGCVRLRGLPFGCSKEEIAQFFTGLEIVPNGITLLTDCSGRSSGEAYVQFVNKEVAEKALLKHREKIGHRYIEIFRSSLSEVHGVLGINNRRMGGGGGGSGIGYNSRPSPYDRGDRYGNMNRFQPRGSRSFKGAFINSSMSDRKFSDFGGFDNHPSPWANNSNHNGDMGGNHSPYGGNGWGSPGDHHRGGSGIHCVHMRGLPFKANQMDIADFFRPIIPVAIRLLQDSSGRASGEADVEFATHEDAMRAMTKDKGHMQHRYIELFLNSSPGGGGGGGMGGMGGGGGNSGGGYLNYGGYGGPGRRRF</sequence>
<evidence type="ECO:0000256" key="3">
    <source>
        <dbReference type="ARBA" id="ARBA00022553"/>
    </source>
</evidence>
<dbReference type="SUPFAM" id="SSF54928">
    <property type="entry name" value="RNA-binding domain, RBD"/>
    <property type="match status" value="3"/>
</dbReference>
<keyword evidence="6" id="KW-0832">Ubl conjugation</keyword>
<evidence type="ECO:0000256" key="6">
    <source>
        <dbReference type="ARBA" id="ARBA00022843"/>
    </source>
</evidence>
<reference evidence="12" key="1">
    <citation type="submission" date="2019-08" db="EMBL/GenBank/DDBJ databases">
        <title>The genome of the North American firefly Photinus pyralis.</title>
        <authorList>
            <consortium name="Photinus pyralis genome working group"/>
            <person name="Fallon T.R."/>
            <person name="Sander Lower S.E."/>
            <person name="Weng J.-K."/>
        </authorList>
    </citation>
    <scope>NUCLEOTIDE SEQUENCE</scope>
    <source>
        <strain evidence="12">TRF0915ILg1</strain>
        <tissue evidence="12">Whole body</tissue>
    </source>
</reference>
<evidence type="ECO:0000256" key="9">
    <source>
        <dbReference type="ARBA" id="ARBA00023242"/>
    </source>
</evidence>
<dbReference type="CDD" id="cd12504">
    <property type="entry name" value="RRM2_hnRNPH_CRSF1_like"/>
    <property type="match status" value="1"/>
</dbReference>
<dbReference type="GO" id="GO:0006397">
    <property type="term" value="P:mRNA processing"/>
    <property type="evidence" value="ECO:0007669"/>
    <property type="project" value="UniProtKB-KW"/>
</dbReference>
<keyword evidence="7 10" id="KW-0694">RNA-binding</keyword>
<dbReference type="OrthoDB" id="431068at2759"/>
<keyword evidence="9" id="KW-0539">Nucleus</keyword>